<keyword evidence="1" id="KW-0472">Membrane</keyword>
<name>A0A4S4N6P1_9APHY</name>
<accession>A0A4S4N6P1</accession>
<dbReference type="Gene3D" id="2.80.10.50">
    <property type="match status" value="3"/>
</dbReference>
<dbReference type="InterPro" id="IPR000772">
    <property type="entry name" value="Ricin_B_lectin"/>
</dbReference>
<dbReference type="EMBL" id="SGPM01000004">
    <property type="protein sequence ID" value="THH33611.1"/>
    <property type="molecule type" value="Genomic_DNA"/>
</dbReference>
<evidence type="ECO:0000313" key="5">
    <source>
        <dbReference type="Proteomes" id="UP000308730"/>
    </source>
</evidence>
<dbReference type="InterPro" id="IPR035992">
    <property type="entry name" value="Ricin_B-like_lectins"/>
</dbReference>
<proteinExistence type="predicted"/>
<organism evidence="4 5">
    <name type="scientific">Antrodiella citrinella</name>
    <dbReference type="NCBI Taxonomy" id="2447956"/>
    <lineage>
        <taxon>Eukaryota</taxon>
        <taxon>Fungi</taxon>
        <taxon>Dikarya</taxon>
        <taxon>Basidiomycota</taxon>
        <taxon>Agaricomycotina</taxon>
        <taxon>Agaricomycetes</taxon>
        <taxon>Polyporales</taxon>
        <taxon>Steccherinaceae</taxon>
        <taxon>Antrodiella</taxon>
    </lineage>
</organism>
<feature type="transmembrane region" description="Helical" evidence="1">
    <location>
        <begin position="157"/>
        <end position="182"/>
    </location>
</feature>
<keyword evidence="1" id="KW-1133">Transmembrane helix</keyword>
<keyword evidence="5" id="KW-1185">Reference proteome</keyword>
<dbReference type="SUPFAM" id="SSF50370">
    <property type="entry name" value="Ricin B-like lectins"/>
    <property type="match status" value="3"/>
</dbReference>
<dbReference type="AlphaFoldDB" id="A0A4S4N6P1"/>
<dbReference type="Pfam" id="PF14200">
    <property type="entry name" value="RicinB_lectin_2"/>
    <property type="match status" value="2"/>
</dbReference>
<dbReference type="Pfam" id="PF20153">
    <property type="entry name" value="DUF6535"/>
    <property type="match status" value="1"/>
</dbReference>
<evidence type="ECO:0008006" key="6">
    <source>
        <dbReference type="Google" id="ProtNLM"/>
    </source>
</evidence>
<evidence type="ECO:0000313" key="4">
    <source>
        <dbReference type="EMBL" id="THH33611.1"/>
    </source>
</evidence>
<feature type="transmembrane region" description="Helical" evidence="1">
    <location>
        <begin position="130"/>
        <end position="151"/>
    </location>
</feature>
<dbReference type="Proteomes" id="UP000308730">
    <property type="component" value="Unassembled WGS sequence"/>
</dbReference>
<feature type="domain" description="DUF6535" evidence="3">
    <location>
        <begin position="18"/>
        <end position="151"/>
    </location>
</feature>
<protein>
    <recommendedName>
        <fullName evidence="6">Ricin B lectin domain-containing protein</fullName>
    </recommendedName>
</protein>
<gene>
    <name evidence="4" type="ORF">EUX98_g593</name>
</gene>
<feature type="domain" description="Ricin B lectin" evidence="2">
    <location>
        <begin position="928"/>
        <end position="998"/>
    </location>
</feature>
<comment type="caution">
    <text evidence="4">The sequence shown here is derived from an EMBL/GenBank/DDBJ whole genome shotgun (WGS) entry which is preliminary data.</text>
</comment>
<evidence type="ECO:0000256" key="1">
    <source>
        <dbReference type="SAM" id="Phobius"/>
    </source>
</evidence>
<feature type="transmembrane region" description="Helical" evidence="1">
    <location>
        <begin position="69"/>
        <end position="88"/>
    </location>
</feature>
<reference evidence="4 5" key="1">
    <citation type="submission" date="2019-02" db="EMBL/GenBank/DDBJ databases">
        <title>Genome sequencing of the rare red list fungi Antrodiella citrinella (Flaviporus citrinellus).</title>
        <authorList>
            <person name="Buettner E."/>
            <person name="Kellner H."/>
        </authorList>
    </citation>
    <scope>NUCLEOTIDE SEQUENCE [LARGE SCALE GENOMIC DNA]</scope>
    <source>
        <strain evidence="4 5">DSM 108506</strain>
    </source>
</reference>
<keyword evidence="1" id="KW-0812">Transmembrane</keyword>
<dbReference type="OrthoDB" id="3228793at2759"/>
<dbReference type="InterPro" id="IPR045338">
    <property type="entry name" value="DUF6535"/>
</dbReference>
<evidence type="ECO:0000259" key="3">
    <source>
        <dbReference type="Pfam" id="PF20153"/>
    </source>
</evidence>
<feature type="domain" description="Ricin B lectin" evidence="2">
    <location>
        <begin position="664"/>
        <end position="729"/>
    </location>
</feature>
<evidence type="ECO:0000259" key="2">
    <source>
        <dbReference type="Pfam" id="PF14200"/>
    </source>
</evidence>
<sequence length="1067" mass="118586">MPSLAEQDAELGEVVSNTADPGDASVFYLSQIAQILAASQSPSGTNFTSGQLIPLPEFQASAAVVRVNILWVLSLIVSLACALGATLIQTWSNRYTRLTTQFGNVSHRAQQREFYFEGIKHSRLVAVAEALPALLHLSLFLFLAGLVDFFFQVNVEVAYVTLGAVIVVSFMYLILTAMPLIFTSTPYQTPLSIRVPKSLHRVFHRAYQARFKGRPRGPSGDDFVLQQSRALQWLLDRMTGVYIFDKFVEGIEPFLGTTDQGTRIIFQLNVKPAADGRRCLSAHIGFRLHSCLEPSIDIHTRRSHVRAMTGALWSLLIRIQAGDMDDNIAPGGVGDSDAWYPVSQHLQQWLHPYTLRSLRRLRGNPDPLISTYAVCTCVVILERVLPVFCDSLKGRRTLVPASWDLMQILSACDSTELHPSVKTSYGFDVLVTCLLDPPDDELGRKSRAEANLDESEPWPQHDSSMDLRMVSSHDEDVDGLTELTEDVIRNSFHLAALNLLLEHLLTKTSNLQPTTALIDMIQSTIKLVVVNTSAQGTDEDLQRSFVVLLEKLFYSHQSSLLCGRAIFLMEDIRRLAVSLSKTLDHPIWAPKSAELLYGIRRPGGVENFVMSDAHSGRVGRVVFDAQVRPNANYFVCCEGRSNVLDLSGSDGRSVLVYAFHGGENQQWQLLKNGQSWTLRNVNVGTFLNVDNPAEEVNLYASTRATAWEVRPVESGSMKYYIYCAGTQLAIARGRSGVGVLSTKNALQWDFGRIGFAPKIKANVEYYFMHGEASTALDLSGEDYRTTLVFAFHGGDNQRWKLLQDEEYWLIQNRRTGAFLNINGPLAEHTKPVGSYEGRGRWDIRPDEGHSTYYNLFYAGSQYAVVQDDGDREPFLSQSEGTTRIHWKLVKCADIVIQPDIASPFAAERSLNVNTNLNLGLGNVTVKSGSKYLLYCHETNNVLDLHAGNETIVLIWGCHGGLNQKWLFNSEGDRWTIQNMNTNGYLGIDGAAVDGAAVIVTEEAAHWEIRPYKALLVRDTGGPVYNTVRTTFGPRYNIFYAGTQFSLAAGAHQRLEAGEAIILSGTIQ</sequence>